<dbReference type="EMBL" id="OV651819">
    <property type="protein sequence ID" value="CAH1113287.1"/>
    <property type="molecule type" value="Genomic_DNA"/>
</dbReference>
<accession>A0A9P0GJK3</accession>
<reference evidence="1" key="1">
    <citation type="submission" date="2022-01" db="EMBL/GenBank/DDBJ databases">
        <authorList>
            <person name="King R."/>
        </authorList>
    </citation>
    <scope>NUCLEOTIDE SEQUENCE</scope>
</reference>
<name>A0A9P0GJK3_9CUCU</name>
<protein>
    <submittedName>
        <fullName evidence="1">Uncharacterized protein</fullName>
    </submittedName>
</protein>
<proteinExistence type="predicted"/>
<evidence type="ECO:0000313" key="1">
    <source>
        <dbReference type="EMBL" id="CAH1113287.1"/>
    </source>
</evidence>
<dbReference type="AlphaFoldDB" id="A0A9P0GJK3"/>
<evidence type="ECO:0000313" key="2">
    <source>
        <dbReference type="Proteomes" id="UP001153636"/>
    </source>
</evidence>
<dbReference type="Proteomes" id="UP001153636">
    <property type="component" value="Chromosome 7"/>
</dbReference>
<organism evidence="1 2">
    <name type="scientific">Psylliodes chrysocephalus</name>
    <dbReference type="NCBI Taxonomy" id="3402493"/>
    <lineage>
        <taxon>Eukaryota</taxon>
        <taxon>Metazoa</taxon>
        <taxon>Ecdysozoa</taxon>
        <taxon>Arthropoda</taxon>
        <taxon>Hexapoda</taxon>
        <taxon>Insecta</taxon>
        <taxon>Pterygota</taxon>
        <taxon>Neoptera</taxon>
        <taxon>Endopterygota</taxon>
        <taxon>Coleoptera</taxon>
        <taxon>Polyphaga</taxon>
        <taxon>Cucujiformia</taxon>
        <taxon>Chrysomeloidea</taxon>
        <taxon>Chrysomelidae</taxon>
        <taxon>Galerucinae</taxon>
        <taxon>Alticini</taxon>
        <taxon>Psylliodes</taxon>
    </lineage>
</organism>
<gene>
    <name evidence="1" type="ORF">PSYICH_LOCUS13371</name>
</gene>
<sequence length="129" mass="14190">MNNPSTVKHILQYVKAGTEKGKCFSTTSIFSKYKALGGLDSKRTIINHLERTLAGQIGIVRSKKANVPSVVLPPIDQSETVHAYIEEASSSDYTPMFTVTSELAQVIKNCTDINSQLDKIPNIDNYSDL</sequence>
<keyword evidence="2" id="KW-1185">Reference proteome</keyword>